<gene>
    <name evidence="3" type="ORF">JXQ802_LOCUS34582</name>
    <name evidence="2" type="ORF">PYM288_LOCUS22477</name>
</gene>
<proteinExistence type="predicted"/>
<dbReference type="AlphaFoldDB" id="A0A815KW21"/>
<feature type="compositionally biased region" description="Polar residues" evidence="1">
    <location>
        <begin position="44"/>
        <end position="55"/>
    </location>
</feature>
<dbReference type="EMBL" id="CAJNOH010000966">
    <property type="protein sequence ID" value="CAF1155887.1"/>
    <property type="molecule type" value="Genomic_DNA"/>
</dbReference>
<protein>
    <submittedName>
        <fullName evidence="3">Uncharacterized protein</fullName>
    </submittedName>
</protein>
<dbReference type="EMBL" id="CAJNOL010001654">
    <property type="protein sequence ID" value="CAF1398496.1"/>
    <property type="molecule type" value="Genomic_DNA"/>
</dbReference>
<accession>A0A815KW21</accession>
<evidence type="ECO:0000313" key="3">
    <source>
        <dbReference type="EMBL" id="CAF1398496.1"/>
    </source>
</evidence>
<comment type="caution">
    <text evidence="3">The sequence shown here is derived from an EMBL/GenBank/DDBJ whole genome shotgun (WGS) entry which is preliminary data.</text>
</comment>
<keyword evidence="4" id="KW-1185">Reference proteome</keyword>
<organism evidence="3 4">
    <name type="scientific">Rotaria sordida</name>
    <dbReference type="NCBI Taxonomy" id="392033"/>
    <lineage>
        <taxon>Eukaryota</taxon>
        <taxon>Metazoa</taxon>
        <taxon>Spiralia</taxon>
        <taxon>Gnathifera</taxon>
        <taxon>Rotifera</taxon>
        <taxon>Eurotatoria</taxon>
        <taxon>Bdelloidea</taxon>
        <taxon>Philodinida</taxon>
        <taxon>Philodinidae</taxon>
        <taxon>Rotaria</taxon>
    </lineage>
</organism>
<evidence type="ECO:0000313" key="4">
    <source>
        <dbReference type="Proteomes" id="UP000663870"/>
    </source>
</evidence>
<dbReference type="Proteomes" id="UP000663854">
    <property type="component" value="Unassembled WGS sequence"/>
</dbReference>
<dbReference type="Proteomes" id="UP000663870">
    <property type="component" value="Unassembled WGS sequence"/>
</dbReference>
<reference evidence="3" key="1">
    <citation type="submission" date="2021-02" db="EMBL/GenBank/DDBJ databases">
        <authorList>
            <person name="Nowell W R."/>
        </authorList>
    </citation>
    <scope>NUCLEOTIDE SEQUENCE</scope>
</reference>
<feature type="region of interest" description="Disordered" evidence="1">
    <location>
        <begin position="455"/>
        <end position="489"/>
    </location>
</feature>
<evidence type="ECO:0000313" key="2">
    <source>
        <dbReference type="EMBL" id="CAF1155887.1"/>
    </source>
</evidence>
<name>A0A815KW21_9BILA</name>
<feature type="region of interest" description="Disordered" evidence="1">
    <location>
        <begin position="23"/>
        <end position="55"/>
    </location>
</feature>
<sequence length="525" mass="59111">MNENNKETFITTLPNDNQVKSFSLNDDDDNMNIDVKSSNDSDDGSITNNEISNKQEHQNASLISIANVESINDTEHNILIDEPSLSIIDDQTQITIPKAVYDYAAVVRQTLETPRQTKLAHDVATVLGSNDPPPGFGFLHPQYYYLEQTRPTPLEPLPIFSKNFFFHLSCRSGYFVWRGYNGHVYFSPIQVRQFENQRFILPTNSLKSTEILSVPSIRKIEIEQRNTILSDSKNRKTITNTNHHIIERNYNGRSLTKKNTQVGTNSNVKSIISSNELRYPTTVTFIDKEDYKQESIEMWQSVVTCAHVQTKPISKRSRHAMEDLQALQQEQSLQDPTGYNRQVLPNIRPVAKSKFVYKGLAYKESQKLPGIGNGNGNDNDGNALQKPLVSYNLAQAYARYEINAARAKQGIRQPPPTAATAAVLKDQHSPLQTSLDLREMRKRIVRGTTLACRPPQQSVAWTPGRADHRSTLGSETAYRRPSTSKSSIPQKQTTVIEMPILTKNISQPRSSSRFTTASEMIAAAS</sequence>
<evidence type="ECO:0000256" key="1">
    <source>
        <dbReference type="SAM" id="MobiDB-lite"/>
    </source>
</evidence>